<gene>
    <name evidence="9" type="ORF">MYAM1_000278</name>
</gene>
<dbReference type="Pfam" id="PF26251">
    <property type="entry name" value="TPR_TRAPPC9-Trs120"/>
    <property type="match status" value="1"/>
</dbReference>
<feature type="domain" description="Trs120/TRAPPC9 third Ig-like" evidence="7">
    <location>
        <begin position="1163"/>
        <end position="1299"/>
    </location>
</feature>
<dbReference type="InterPro" id="IPR058563">
    <property type="entry name" value="Trs120_TRAPPC9_N"/>
</dbReference>
<keyword evidence="2" id="KW-0333">Golgi apparatus</keyword>
<accession>A0AAJ5YNI6</accession>
<feature type="region of interest" description="Disordered" evidence="3">
    <location>
        <begin position="1473"/>
        <end position="1539"/>
    </location>
</feature>
<evidence type="ECO:0000259" key="4">
    <source>
        <dbReference type="Pfam" id="PF08626"/>
    </source>
</evidence>
<dbReference type="Pfam" id="PF26280">
    <property type="entry name" value="Ig_TRAPPC9-Trs120_2nd"/>
    <property type="match status" value="1"/>
</dbReference>
<feature type="region of interest" description="Disordered" evidence="3">
    <location>
        <begin position="253"/>
        <end position="289"/>
    </location>
</feature>
<dbReference type="InterPro" id="IPR058565">
    <property type="entry name" value="Ig_TRAPPC9_Trs120_1st"/>
</dbReference>
<evidence type="ECO:0000256" key="2">
    <source>
        <dbReference type="ARBA" id="ARBA00023034"/>
    </source>
</evidence>
<evidence type="ECO:0000313" key="10">
    <source>
        <dbReference type="Proteomes" id="UP001219567"/>
    </source>
</evidence>
<sequence>MAATAPTFAAQGTASFCAPAKLKVLLVPGSPLDTAEFEKWVSYVRNFDCFRLRDVPRTKGSVFPSSPLHQQGEIHVSFMTSYDPSHAFLSPLQLSRQVHAVLALTTYDTQSPLSSQDLPRVAGILRNEHSNALVHRVFAFEVSPLNEGKNSLGEDGDLGVATEDSSPEFQPPAHQAAAGFGGRRDGGLFIFPAIRKDAKDVWFYLRTQLAELVGETLDQLDTLVTALDGTPLETPRETLTDVVSPALRSVLSQQSETGISHTSSPMNNSTLVARNGLSTPPASSSGAASKMFGALSKRRSSAAPTSGPVPSAGPLGITRRTKVRADLALLSGDLWLALELYDSLLTVQNREKALAGGQDAVWFASALEGWAIARMLVARLGGAAHDEAPCLAYTLHQAKEKDKDKERDRELREPAIPALAWKDIAEAYALALAVYSKCLAPPQFQQDALRSVTNDTPRDYTPPLVHASACLAYARFLLAIYASGGWNAEAFDQMLFGGVPPPLAVYPPPSHTELSANSGLYRDEIACAACAALTPALETLSASDQIAILSAISKVLSLIGYLRRFTHVVRQLNEVVFAVLARSFQAKPQAAGSAPSIDALMQEALRNRIPTKDSNLEAFLDFVGTHDAANPALVLGLLACDTYGIDLLTCPIVNVSSSHILERARRRVVAERYASFLDSKIRSPLAEMRSILPALAVSVEAAQLQKTAFGWTSLQVQLLKDLVVQSEALADHVSMVYFASLLLRDFQELLSLEDHAALLAGLRRVIPLARKRQPSLKLRYWGPKHLLVAIEVLPQPSAHATINRTRTSFDPPKPADDSHLPPGTSNPFYWNSGKSAKSQTTPTFVAQETCTVLVTLQNPLGVPLPIESIRLAIAGLPVEEKVRSAAVPARALQTIKMEFVPLESGTLTINGCHVELWGAQSRMLAIASKSNRQDALVKESVNSKAPGLHKRHSIALLTTIVNAAAARAETNSKAADDRTLTGEDIDQLLLASNRTISAECKVTERMPLLEASFPSAHGMVATLQDGEVMTMPLRLTNRSEQKVSFIRFEFEDNLQGPIRAGIANEELLAGDVNELEWQLLYQPVLQVDANVHNLELMPHASCIVPLKVRGKQHCAWANIKIFYGAPPADSSTICLRTTQISLPITVLPSITCEAMTFYPTQTQSAENLAAVLKGISSVQLGPSCLIGLDLKNNSSCLMTAIVNADAAPNVSIEIQRNILPSSSFRITVPMAKQVLSSVELNQPIPKLSPRQFVAARTVLSDEMQSAYNAQFWLRDALLRSLDVRWEDGVSATSGQVSLRDHWPSMEDVRIYSRPKVEVKLHMPETHIHSETMVDLHVEVTNLTEGPLRLRLHIHPMAETDLGEGRAANYVASQILLAEGSWSQAVRPSPLQPNDTARLQKTMCFLSSGAFALHATAEVLSEIPESPSVDSKPPVVLPPPVRHRKHMLSLEVASSSPTPALEPSAKRLCKSVVRSNGTFTPKPPVPRRRSHFASVHGPRTPSSSPFQRMTRSRLHGHTPARSPGSMWSPQTGGYVPPSSPPSILVSPPTIDIEAVIAKSSRSNTLLRGPYIPHEWQFAFVGTLLARDQVAMHKLRWQLDLAFATLACQPIDDDTLTLHPHLATRLAQQAARQTVSVLLRAWQPSNAAEFMYSPPSFRLSSITREAVSSTKKSTAHALWARHLSAMLGAEIAQKIAAHIVQTLWYMATSDRRRAFARPLLLAKYCTGLVEHLRRWEAQETGPNLRKLIFAPSDNSSVHPHSIPTSKAIRQSIHSALLQEFKDAQQFRQRSRYDTAKLKVPNTRLSTVPNKTSDHQTRKLQGKTIVDAARFLGELFREHTFVDQPIVVSWLKSLLLEPHSWVDVPFYDLEAACALLLLVGPHWNTGTMRRGTIEDDNSLNISGCDQDRSDKEPDIFQLSLDKLQEMVRSHILPDLTKSWISVSHLSLMHNSGRDKCWP</sequence>
<evidence type="ECO:0000313" key="9">
    <source>
        <dbReference type="EMBL" id="WFC97563.1"/>
    </source>
</evidence>
<dbReference type="PANTHER" id="PTHR21512">
    <property type="entry name" value="TRAFFICKING PROTEIN PARTICLE COMPLEX SUBUNIT 9"/>
    <property type="match status" value="1"/>
</dbReference>
<organism evidence="9 10">
    <name type="scientific">Malassezia yamatoensis</name>
    <dbReference type="NCBI Taxonomy" id="253288"/>
    <lineage>
        <taxon>Eukaryota</taxon>
        <taxon>Fungi</taxon>
        <taxon>Dikarya</taxon>
        <taxon>Basidiomycota</taxon>
        <taxon>Ustilaginomycotina</taxon>
        <taxon>Malasseziomycetes</taxon>
        <taxon>Malasseziales</taxon>
        <taxon>Malasseziaceae</taxon>
        <taxon>Malassezia</taxon>
    </lineage>
</organism>
<dbReference type="InterPro" id="IPR058564">
    <property type="entry name" value="TPR_TRAPPC9_Trs120"/>
</dbReference>
<dbReference type="PANTHER" id="PTHR21512:SF5">
    <property type="entry name" value="TRAFFICKING PROTEIN PARTICLE COMPLEX SUBUNIT 9"/>
    <property type="match status" value="1"/>
</dbReference>
<evidence type="ECO:0000256" key="1">
    <source>
        <dbReference type="ARBA" id="ARBA00004555"/>
    </source>
</evidence>
<keyword evidence="10" id="KW-1185">Reference proteome</keyword>
<dbReference type="Pfam" id="PF08626">
    <property type="entry name" value="TRAPPC9-Trs120"/>
    <property type="match status" value="1"/>
</dbReference>
<name>A0AAJ5YNI6_9BASI</name>
<feature type="region of interest" description="Disordered" evidence="3">
    <location>
        <begin position="805"/>
        <end position="824"/>
    </location>
</feature>
<feature type="domain" description="Trs120/TRAPPC9 first Ig-like" evidence="6">
    <location>
        <begin position="788"/>
        <end position="950"/>
    </location>
</feature>
<evidence type="ECO:0000259" key="6">
    <source>
        <dbReference type="Pfam" id="PF26254"/>
    </source>
</evidence>
<evidence type="ECO:0000259" key="8">
    <source>
        <dbReference type="Pfam" id="PF26283"/>
    </source>
</evidence>
<feature type="region of interest" description="Disordered" evidence="3">
    <location>
        <begin position="150"/>
        <end position="175"/>
    </location>
</feature>
<proteinExistence type="predicted"/>
<dbReference type="InterPro" id="IPR013935">
    <property type="entry name" value="Trs120_TRAPPC9"/>
</dbReference>
<comment type="subcellular location">
    <subcellularLocation>
        <location evidence="1">Golgi apparatus</location>
    </subcellularLocation>
</comment>
<dbReference type="EMBL" id="CP119943">
    <property type="protein sequence ID" value="WFC97563.1"/>
    <property type="molecule type" value="Genomic_DNA"/>
</dbReference>
<feature type="domain" description="Trs120/TRAPPC9 TPR region" evidence="5">
    <location>
        <begin position="454"/>
        <end position="771"/>
    </location>
</feature>
<dbReference type="GO" id="GO:0005802">
    <property type="term" value="C:trans-Golgi network"/>
    <property type="evidence" value="ECO:0007669"/>
    <property type="project" value="TreeGrafter"/>
</dbReference>
<dbReference type="Pfam" id="PF26283">
    <property type="entry name" value="Ig_TRAPPC9-Trs120_4th"/>
    <property type="match status" value="1"/>
</dbReference>
<evidence type="ECO:0000256" key="3">
    <source>
        <dbReference type="SAM" id="MobiDB-lite"/>
    </source>
</evidence>
<dbReference type="InterPro" id="IPR058568">
    <property type="entry name" value="Ig_TRAPPC9_Trs120_4th"/>
</dbReference>
<feature type="domain" description="Trs120/TRAPPC9 fourth Ig-like" evidence="8">
    <location>
        <begin position="1323"/>
        <end position="1435"/>
    </location>
</feature>
<dbReference type="Proteomes" id="UP001219567">
    <property type="component" value="Chromosome 1"/>
</dbReference>
<feature type="domain" description="Trs120/TRAPPC9 N-terminal" evidence="4">
    <location>
        <begin position="14"/>
        <end position="380"/>
    </location>
</feature>
<evidence type="ECO:0000259" key="7">
    <source>
        <dbReference type="Pfam" id="PF26282"/>
    </source>
</evidence>
<dbReference type="InterPro" id="IPR058567">
    <property type="entry name" value="Ig_TRAPPC9_Trs120_3rd"/>
</dbReference>
<dbReference type="Pfam" id="PF26254">
    <property type="entry name" value="Ig_TRAPPC9-Trs120_1st"/>
    <property type="match status" value="1"/>
</dbReference>
<feature type="compositionally biased region" description="Polar residues" evidence="3">
    <location>
        <begin position="253"/>
        <end position="281"/>
    </location>
</feature>
<evidence type="ECO:0000259" key="5">
    <source>
        <dbReference type="Pfam" id="PF26251"/>
    </source>
</evidence>
<protein>
    <submittedName>
        <fullName evidence="9">Uncharacterized protein</fullName>
    </submittedName>
</protein>
<dbReference type="Gene3D" id="1.25.40.180">
    <property type="match status" value="1"/>
</dbReference>
<feature type="compositionally biased region" description="Polar residues" evidence="3">
    <location>
        <begin position="1499"/>
        <end position="1508"/>
    </location>
</feature>
<dbReference type="Pfam" id="PF26282">
    <property type="entry name" value="Ig_TRAPPC9-Trs120_3rd"/>
    <property type="match status" value="1"/>
</dbReference>
<reference evidence="9 10" key="1">
    <citation type="submission" date="2023-03" db="EMBL/GenBank/DDBJ databases">
        <title>Mating type loci evolution in Malassezia.</title>
        <authorList>
            <person name="Coelho M.A."/>
        </authorList>
    </citation>
    <scope>NUCLEOTIDE SEQUENCE [LARGE SCALE GENOMIC DNA]</scope>
    <source>
        <strain evidence="9 10">CBS 9725</strain>
    </source>
</reference>
<feature type="region of interest" description="Disordered" evidence="3">
    <location>
        <begin position="297"/>
        <end position="316"/>
    </location>
</feature>